<gene>
    <name evidence="2" type="ORF">ACFQ4H_08680</name>
</gene>
<dbReference type="Proteomes" id="UP001597260">
    <property type="component" value="Unassembled WGS sequence"/>
</dbReference>
<dbReference type="EMBL" id="JBHTMP010000010">
    <property type="protein sequence ID" value="MFD1321162.1"/>
    <property type="molecule type" value="Genomic_DNA"/>
</dbReference>
<comment type="caution">
    <text evidence="2">The sequence shown here is derived from an EMBL/GenBank/DDBJ whole genome shotgun (WGS) entry which is preliminary data.</text>
</comment>
<accession>A0ABW3Y9Q4</accession>
<dbReference type="InterPro" id="IPR011051">
    <property type="entry name" value="RmlC_Cupin_sf"/>
</dbReference>
<dbReference type="InterPro" id="IPR000888">
    <property type="entry name" value="RmlC-like"/>
</dbReference>
<reference evidence="3" key="1">
    <citation type="journal article" date="2019" name="Int. J. Syst. Evol. Microbiol.">
        <title>The Global Catalogue of Microorganisms (GCM) 10K type strain sequencing project: providing services to taxonomists for standard genome sequencing and annotation.</title>
        <authorList>
            <consortium name="The Broad Institute Genomics Platform"/>
            <consortium name="The Broad Institute Genome Sequencing Center for Infectious Disease"/>
            <person name="Wu L."/>
            <person name="Ma J."/>
        </authorList>
    </citation>
    <scope>NUCLEOTIDE SEQUENCE [LARGE SCALE GENOMIC DNA]</scope>
    <source>
        <strain evidence="3">JCM 31037</strain>
    </source>
</reference>
<dbReference type="CDD" id="cd00438">
    <property type="entry name" value="cupin_RmlC"/>
    <property type="match status" value="1"/>
</dbReference>
<dbReference type="Gene3D" id="2.60.120.10">
    <property type="entry name" value="Jelly Rolls"/>
    <property type="match status" value="1"/>
</dbReference>
<protein>
    <submittedName>
        <fullName evidence="2">dTDP-4-dehydrorhamnose 3,5-epimerase family protein</fullName>
    </submittedName>
</protein>
<dbReference type="PANTHER" id="PTHR21047:SF2">
    <property type="entry name" value="THYMIDINE DIPHOSPHO-4-KETO-RHAMNOSE 3,5-EPIMERASE"/>
    <property type="match status" value="1"/>
</dbReference>
<dbReference type="RefSeq" id="WP_377569064.1">
    <property type="nucleotide sequence ID" value="NZ_JBHTMP010000010.1"/>
</dbReference>
<name>A0ABW3Y9Q4_9ACTN</name>
<comment type="similarity">
    <text evidence="1">Belongs to the dTDP-4-dehydrorhamnose 3,5-epimerase family.</text>
</comment>
<keyword evidence="3" id="KW-1185">Reference proteome</keyword>
<evidence type="ECO:0000256" key="1">
    <source>
        <dbReference type="ARBA" id="ARBA00010154"/>
    </source>
</evidence>
<dbReference type="SUPFAM" id="SSF51182">
    <property type="entry name" value="RmlC-like cupins"/>
    <property type="match status" value="1"/>
</dbReference>
<dbReference type="Pfam" id="PF00908">
    <property type="entry name" value="dTDP_sugar_isom"/>
    <property type="match status" value="1"/>
</dbReference>
<dbReference type="InterPro" id="IPR014710">
    <property type="entry name" value="RmlC-like_jellyroll"/>
</dbReference>
<sequence>MKATELSISGAWEFLPQQFPDDRGNFVVWYDANAFADALGFELTVAQTNHSVSRRGVVRGVHWADVPIGQAKYVYCPQGALLDIIVDLRVGSPTFGQHEVVRLDTIDFRAVYLSEGLGHAFVALEDDTVLSYLCSARYAPARERIVNVRDEELALPLPTDVTPILSERDANGPGLAELRDAGLLPSYDECQRFYQSLRTQA</sequence>
<proteinExistence type="inferred from homology"/>
<evidence type="ECO:0000313" key="3">
    <source>
        <dbReference type="Proteomes" id="UP001597260"/>
    </source>
</evidence>
<dbReference type="PANTHER" id="PTHR21047">
    <property type="entry name" value="DTDP-6-DEOXY-D-GLUCOSE-3,5 EPIMERASE"/>
    <property type="match status" value="1"/>
</dbReference>
<organism evidence="2 3">
    <name type="scientific">Micromonospora sonneratiae</name>
    <dbReference type="NCBI Taxonomy" id="1184706"/>
    <lineage>
        <taxon>Bacteria</taxon>
        <taxon>Bacillati</taxon>
        <taxon>Actinomycetota</taxon>
        <taxon>Actinomycetes</taxon>
        <taxon>Micromonosporales</taxon>
        <taxon>Micromonosporaceae</taxon>
        <taxon>Micromonospora</taxon>
    </lineage>
</organism>
<evidence type="ECO:0000313" key="2">
    <source>
        <dbReference type="EMBL" id="MFD1321162.1"/>
    </source>
</evidence>